<dbReference type="InterPro" id="IPR041682">
    <property type="entry name" value="AAA_14"/>
</dbReference>
<proteinExistence type="predicted"/>
<dbReference type="SUPFAM" id="SSF52540">
    <property type="entry name" value="P-loop containing nucleoside triphosphate hydrolases"/>
    <property type="match status" value="1"/>
</dbReference>
<dbReference type="Pfam" id="PF13635">
    <property type="entry name" value="DUF4143"/>
    <property type="match status" value="1"/>
</dbReference>
<protein>
    <submittedName>
        <fullName evidence="3">Uncharacterized protein</fullName>
    </submittedName>
</protein>
<dbReference type="KEGG" id="tne:Tneu_0332"/>
<dbReference type="PANTHER" id="PTHR33295:SF21">
    <property type="entry name" value="ATPASE, AAA SUPERFAMILY-RELATED"/>
    <property type="match status" value="1"/>
</dbReference>
<dbReference type="AlphaFoldDB" id="B1YBF2"/>
<keyword evidence="4" id="KW-1185">Reference proteome</keyword>
<evidence type="ECO:0000259" key="2">
    <source>
        <dbReference type="Pfam" id="PF13635"/>
    </source>
</evidence>
<dbReference type="Proteomes" id="UP000001694">
    <property type="component" value="Chromosome"/>
</dbReference>
<organism evidence="3 4">
    <name type="scientific">Pyrobaculum neutrophilum (strain DSM 2338 / JCM 9278 / NBRC 100436 / V24Sta)</name>
    <name type="common">Thermoproteus neutrophilus</name>
    <dbReference type="NCBI Taxonomy" id="444157"/>
    <lineage>
        <taxon>Archaea</taxon>
        <taxon>Thermoproteota</taxon>
        <taxon>Thermoprotei</taxon>
        <taxon>Thermoproteales</taxon>
        <taxon>Thermoproteaceae</taxon>
        <taxon>Pyrobaculum</taxon>
    </lineage>
</organism>
<accession>B1YBF2</accession>
<dbReference type="Pfam" id="PF13173">
    <property type="entry name" value="AAA_14"/>
    <property type="match status" value="1"/>
</dbReference>
<dbReference type="RefSeq" id="WP_012349704.1">
    <property type="nucleotide sequence ID" value="NC_010525.1"/>
</dbReference>
<evidence type="ECO:0000313" key="4">
    <source>
        <dbReference type="Proteomes" id="UP000001694"/>
    </source>
</evidence>
<dbReference type="eggNOG" id="arCOG03167">
    <property type="taxonomic scope" value="Archaea"/>
</dbReference>
<dbReference type="InterPro" id="IPR025420">
    <property type="entry name" value="DUF4143"/>
</dbReference>
<dbReference type="PANTHER" id="PTHR33295">
    <property type="entry name" value="ATPASE"/>
    <property type="match status" value="1"/>
</dbReference>
<name>B1YBF2_PYRNV</name>
<dbReference type="HOGENOM" id="CLU_041527_0_0_2"/>
<reference evidence="3" key="1">
    <citation type="submission" date="2008-03" db="EMBL/GenBank/DDBJ databases">
        <title>Complete sequence of Thermoproteus neutrophilus V24Sta.</title>
        <authorList>
            <consortium name="US DOE Joint Genome Institute"/>
            <person name="Copeland A."/>
            <person name="Lucas S."/>
            <person name="Lapidus A."/>
            <person name="Glavina del Rio T."/>
            <person name="Dalin E."/>
            <person name="Tice H."/>
            <person name="Bruce D."/>
            <person name="Goodwin L."/>
            <person name="Pitluck S."/>
            <person name="Sims D."/>
            <person name="Brettin T."/>
            <person name="Detter J.C."/>
            <person name="Han C."/>
            <person name="Kuske C.R."/>
            <person name="Schmutz J."/>
            <person name="Larimer F."/>
            <person name="Land M."/>
            <person name="Hauser L."/>
            <person name="Kyrpides N."/>
            <person name="Mikhailova N."/>
            <person name="Biddle J.F."/>
            <person name="Zhang Z."/>
            <person name="Fitz-Gibbon S.T."/>
            <person name="Lowe T.M."/>
            <person name="Saltikov C."/>
            <person name="House C.H."/>
            <person name="Richardson P."/>
        </authorList>
    </citation>
    <scope>NUCLEOTIDE SEQUENCE [LARGE SCALE GENOMIC DNA]</scope>
    <source>
        <strain evidence="3">V24Sta</strain>
    </source>
</reference>
<dbReference type="OrthoDB" id="371918at2157"/>
<gene>
    <name evidence="3" type="ordered locus">Tneu_0332</name>
</gene>
<dbReference type="InterPro" id="IPR027417">
    <property type="entry name" value="P-loop_NTPase"/>
</dbReference>
<feature type="domain" description="DUF4143" evidence="2">
    <location>
        <begin position="210"/>
        <end position="339"/>
    </location>
</feature>
<feature type="domain" description="AAA" evidence="1">
    <location>
        <begin position="34"/>
        <end position="154"/>
    </location>
</feature>
<evidence type="ECO:0000313" key="3">
    <source>
        <dbReference type="EMBL" id="ACB39283.1"/>
    </source>
</evidence>
<dbReference type="EMBL" id="CP001014">
    <property type="protein sequence ID" value="ACB39283.1"/>
    <property type="molecule type" value="Genomic_DNA"/>
</dbReference>
<dbReference type="GeneID" id="6164929"/>
<evidence type="ECO:0000259" key="1">
    <source>
        <dbReference type="Pfam" id="PF13173"/>
    </source>
</evidence>
<dbReference type="STRING" id="444157.Tneu_0332"/>
<sequence>MERVFREVVEEWLSWRPPPMVERELELPLEAGLATAVVGPRRAGKTYLLYQLAARRGGALYINFEDVRFVGLRPGDFSAFLKILAERGGFQLLLLDEVQNVPHWGRWVRSLLDRGYLVAVAGSTSKLGAREVPTELRGRYLSRLLLPFSFREYLRAVGIPASAGHAPASRGRLLGALRDYLERGGYPEAVLRPQLARELLRTYRDTVVYRDVVERHRVRDARGFEVFLSMVESSFCNVFSISSAHRRLASLGLEKSKKTLANYLKYLEEAFYVVAVPKWGPGKTPLTQPHKIYPVDPGYIPEGQIGRKMEAAVAVELLRRGAKFYYYRGRREVDFVVEGEPPLLIQVTYASAPDEVDRRELDALSEAAAAVGGRPLLITWDLEGHIARGGLRVDAVPLWRWLLGGSSWRSSTL</sequence>